<evidence type="ECO:0000313" key="13">
    <source>
        <dbReference type="Proteomes" id="UP000053144"/>
    </source>
</evidence>
<proteinExistence type="predicted"/>
<dbReference type="InterPro" id="IPR052426">
    <property type="entry name" value="Plant_dev_regulator"/>
</dbReference>
<dbReference type="KEGG" id="var:108347970"/>
<dbReference type="Gramene" id="KOM25166">
    <property type="protein sequence ID" value="KOM25166"/>
    <property type="gene ID" value="LR48_Vigan50s008600"/>
</dbReference>
<accession>A0A0L9T485</accession>
<dbReference type="OrthoDB" id="780709at2759"/>
<dbReference type="InterPro" id="IPR013087">
    <property type="entry name" value="Znf_C2H2_type"/>
</dbReference>
<keyword evidence="3 8" id="KW-0863">Zinc-finger</keyword>
<reference evidence="13" key="1">
    <citation type="journal article" date="2015" name="Proc. Natl. Acad. Sci. U.S.A.">
        <title>Genome sequencing of adzuki bean (Vigna angularis) provides insight into high starch and low fat accumulation and domestication.</title>
        <authorList>
            <person name="Yang K."/>
            <person name="Tian Z."/>
            <person name="Chen C."/>
            <person name="Luo L."/>
            <person name="Zhao B."/>
            <person name="Wang Z."/>
            <person name="Yu L."/>
            <person name="Li Y."/>
            <person name="Sun Y."/>
            <person name="Li W."/>
            <person name="Chen Y."/>
            <person name="Li Y."/>
            <person name="Zhang Y."/>
            <person name="Ai D."/>
            <person name="Zhao J."/>
            <person name="Shang C."/>
            <person name="Ma Y."/>
            <person name="Wu B."/>
            <person name="Wang M."/>
            <person name="Gao L."/>
            <person name="Sun D."/>
            <person name="Zhang P."/>
            <person name="Guo F."/>
            <person name="Wang W."/>
            <person name="Li Y."/>
            <person name="Wang J."/>
            <person name="Varshney R.K."/>
            <person name="Wang J."/>
            <person name="Ling H.Q."/>
            <person name="Wan P."/>
        </authorList>
    </citation>
    <scope>NUCLEOTIDE SEQUENCE</scope>
    <source>
        <strain evidence="13">cv. Jingnong 6</strain>
    </source>
</reference>
<dbReference type="Proteomes" id="UP000053144">
    <property type="component" value="Unassembled WGS sequence"/>
</dbReference>
<evidence type="ECO:0000313" key="11">
    <source>
        <dbReference type="EMBL" id="KAG2405882.1"/>
    </source>
</evidence>
<keyword evidence="7" id="KW-0539">Nucleus</keyword>
<keyword evidence="6" id="KW-0804">Transcription</keyword>
<evidence type="ECO:0000259" key="10">
    <source>
        <dbReference type="PROSITE" id="PS50157"/>
    </source>
</evidence>
<dbReference type="Pfam" id="PF13912">
    <property type="entry name" value="zf-C2H2_6"/>
    <property type="match status" value="1"/>
</dbReference>
<evidence type="ECO:0000256" key="8">
    <source>
        <dbReference type="PROSITE-ProRule" id="PRU00042"/>
    </source>
</evidence>
<reference evidence="12" key="2">
    <citation type="submission" date="2015-02" db="EMBL/GenBank/DDBJ databases">
        <authorList>
            <person name="Chooi Y.-H."/>
        </authorList>
    </citation>
    <scope>NUCLEOTIDE SEQUENCE</scope>
    <source>
        <tissue evidence="12">Seedling</tissue>
    </source>
</reference>
<sequence>MDLNYPEDFYSNISTLETSHHDLLGTARSYECIFCKRGFTTAQALGGHMNIHRKQRANNNTKPTVPPPSTSNKVDATNNHADLVQIPTQSTPSHANHLSFPPTSLTVTPSHAQLSSAEKDQLGHVFLQDWSTTNLSFYSNPLCLHQIKNKFEDTEENGLDLELRLGHLP</sequence>
<comment type="subcellular location">
    <subcellularLocation>
        <location evidence="1">Nucleus</location>
    </subcellularLocation>
</comment>
<keyword evidence="5" id="KW-0805">Transcription regulation</keyword>
<evidence type="ECO:0000313" key="12">
    <source>
        <dbReference type="EMBL" id="KOM25166.1"/>
    </source>
</evidence>
<dbReference type="OMA" id="ARSYECI"/>
<dbReference type="AlphaFoldDB" id="A0A0L9T485"/>
<dbReference type="Proteomes" id="UP000743370">
    <property type="component" value="Unassembled WGS sequence"/>
</dbReference>
<dbReference type="PANTHER" id="PTHR45801:SF117">
    <property type="entry name" value="OS07G0417400 PROTEIN"/>
    <property type="match status" value="1"/>
</dbReference>
<keyword evidence="4" id="KW-0862">Zinc</keyword>
<dbReference type="PANTHER" id="PTHR45801">
    <property type="entry name" value="OS07G0101800 PROTEIN"/>
    <property type="match status" value="1"/>
</dbReference>
<evidence type="ECO:0000256" key="9">
    <source>
        <dbReference type="SAM" id="MobiDB-lite"/>
    </source>
</evidence>
<evidence type="ECO:0000256" key="1">
    <source>
        <dbReference type="ARBA" id="ARBA00004123"/>
    </source>
</evidence>
<evidence type="ECO:0000256" key="7">
    <source>
        <dbReference type="ARBA" id="ARBA00023242"/>
    </source>
</evidence>
<dbReference type="InterPro" id="IPR036236">
    <property type="entry name" value="Znf_C2H2_sf"/>
</dbReference>
<dbReference type="SUPFAM" id="SSF57667">
    <property type="entry name" value="beta-beta-alpha zinc fingers"/>
    <property type="match status" value="1"/>
</dbReference>
<evidence type="ECO:0000256" key="5">
    <source>
        <dbReference type="ARBA" id="ARBA00023015"/>
    </source>
</evidence>
<evidence type="ECO:0000256" key="3">
    <source>
        <dbReference type="ARBA" id="ARBA00022771"/>
    </source>
</evidence>
<dbReference type="EMBL" id="KQ258254">
    <property type="protein sequence ID" value="KOM25166.1"/>
    <property type="molecule type" value="Genomic_DNA"/>
</dbReference>
<evidence type="ECO:0000256" key="4">
    <source>
        <dbReference type="ARBA" id="ARBA00022833"/>
    </source>
</evidence>
<dbReference type="PROSITE" id="PS50157">
    <property type="entry name" value="ZINC_FINGER_C2H2_2"/>
    <property type="match status" value="1"/>
</dbReference>
<evidence type="ECO:0000256" key="6">
    <source>
        <dbReference type="ARBA" id="ARBA00023163"/>
    </source>
</evidence>
<evidence type="ECO:0000256" key="2">
    <source>
        <dbReference type="ARBA" id="ARBA00022723"/>
    </source>
</evidence>
<gene>
    <name evidence="11" type="ORF">HKW66_Vig0051370</name>
    <name evidence="12" type="ORF">LR48_Vigan50s008600</name>
</gene>
<dbReference type="GO" id="GO:0008270">
    <property type="term" value="F:zinc ion binding"/>
    <property type="evidence" value="ECO:0007669"/>
    <property type="project" value="UniProtKB-KW"/>
</dbReference>
<evidence type="ECO:0000313" key="14">
    <source>
        <dbReference type="Proteomes" id="UP000743370"/>
    </source>
</evidence>
<feature type="region of interest" description="Disordered" evidence="9">
    <location>
        <begin position="54"/>
        <end position="76"/>
    </location>
</feature>
<dbReference type="Gene3D" id="3.30.160.60">
    <property type="entry name" value="Classic Zinc Finger"/>
    <property type="match status" value="1"/>
</dbReference>
<dbReference type="STRING" id="3914.A0A0L9T485"/>
<organism evidence="12 13">
    <name type="scientific">Phaseolus angularis</name>
    <name type="common">Azuki bean</name>
    <name type="synonym">Vigna angularis</name>
    <dbReference type="NCBI Taxonomy" id="3914"/>
    <lineage>
        <taxon>Eukaryota</taxon>
        <taxon>Viridiplantae</taxon>
        <taxon>Streptophyta</taxon>
        <taxon>Embryophyta</taxon>
        <taxon>Tracheophyta</taxon>
        <taxon>Spermatophyta</taxon>
        <taxon>Magnoliopsida</taxon>
        <taxon>eudicotyledons</taxon>
        <taxon>Gunneridae</taxon>
        <taxon>Pentapetalae</taxon>
        <taxon>rosids</taxon>
        <taxon>fabids</taxon>
        <taxon>Fabales</taxon>
        <taxon>Fabaceae</taxon>
        <taxon>Papilionoideae</taxon>
        <taxon>50 kb inversion clade</taxon>
        <taxon>NPAAA clade</taxon>
        <taxon>indigoferoid/millettioid clade</taxon>
        <taxon>Phaseoleae</taxon>
        <taxon>Vigna</taxon>
    </lineage>
</organism>
<dbReference type="GO" id="GO:0005634">
    <property type="term" value="C:nucleus"/>
    <property type="evidence" value="ECO:0007669"/>
    <property type="project" value="UniProtKB-SubCell"/>
</dbReference>
<protein>
    <submittedName>
        <fullName evidence="11">Transcriptional regulator TAC1 Protein TELOMERASE</fullName>
    </submittedName>
</protein>
<reference evidence="11 14" key="3">
    <citation type="submission" date="2020-05" db="EMBL/GenBank/DDBJ databases">
        <title>Vigna angularis (adzuki bean) Var. LongXiaoDou No. 4 denovo assembly.</title>
        <authorList>
            <person name="Xiang H."/>
        </authorList>
    </citation>
    <scope>NUCLEOTIDE SEQUENCE [LARGE SCALE GENOMIC DNA]</scope>
    <source>
        <tissue evidence="11">Leaf</tissue>
    </source>
</reference>
<feature type="domain" description="C2H2-type" evidence="10">
    <location>
        <begin position="30"/>
        <end position="57"/>
    </location>
</feature>
<dbReference type="PROSITE" id="PS00028">
    <property type="entry name" value="ZINC_FINGER_C2H2_1"/>
    <property type="match status" value="1"/>
</dbReference>
<keyword evidence="2" id="KW-0479">Metal-binding</keyword>
<dbReference type="EMBL" id="JABFOF010000002">
    <property type="protein sequence ID" value="KAG2405882.1"/>
    <property type="molecule type" value="Genomic_DNA"/>
</dbReference>
<name>A0A0L9T485_PHAAN</name>